<dbReference type="InterPro" id="IPR004183">
    <property type="entry name" value="Xdiol_dOase_suB"/>
</dbReference>
<dbReference type="SUPFAM" id="SSF53213">
    <property type="entry name" value="LigB-like"/>
    <property type="match status" value="1"/>
</dbReference>
<evidence type="ECO:0000259" key="1">
    <source>
        <dbReference type="Pfam" id="PF02900"/>
    </source>
</evidence>
<gene>
    <name evidence="2" type="ORF">METZ01_LOCUS168558</name>
</gene>
<sequence length="233" mass="26257">MSSFLLCASHSPLNYCYARKPDRWEDIEQVYTELKTTVEDFQPELVFAFGSDHFNGFFLKLMPAFCIGSAAEATTDIGGFSGRLDVPESIAIDSVNFLRANGLDPAISYAMTLDHAFSQTLTRVLGGLNRYPTVPIFINCITEPYVPFKRTRLMGEAIGVFISKLKKRVLLLASGGMSHHPRRYYPKYSGGDDSVSAWQLWGGDRPPSFTREEWLQRLEDMHHEGAEMITRGE</sequence>
<dbReference type="AlphaFoldDB" id="A0A382BPV3"/>
<accession>A0A382BPV3</accession>
<dbReference type="GO" id="GO:0008198">
    <property type="term" value="F:ferrous iron binding"/>
    <property type="evidence" value="ECO:0007669"/>
    <property type="project" value="InterPro"/>
</dbReference>
<reference evidence="2" key="1">
    <citation type="submission" date="2018-05" db="EMBL/GenBank/DDBJ databases">
        <authorList>
            <person name="Lanie J.A."/>
            <person name="Ng W.-L."/>
            <person name="Kazmierczak K.M."/>
            <person name="Andrzejewski T.M."/>
            <person name="Davidsen T.M."/>
            <person name="Wayne K.J."/>
            <person name="Tettelin H."/>
            <person name="Glass J.I."/>
            <person name="Rusch D."/>
            <person name="Podicherti R."/>
            <person name="Tsui H.-C.T."/>
            <person name="Winkler M.E."/>
        </authorList>
    </citation>
    <scope>NUCLEOTIDE SEQUENCE</scope>
</reference>
<organism evidence="2">
    <name type="scientific">marine metagenome</name>
    <dbReference type="NCBI Taxonomy" id="408172"/>
    <lineage>
        <taxon>unclassified sequences</taxon>
        <taxon>metagenomes</taxon>
        <taxon>ecological metagenomes</taxon>
    </lineage>
</organism>
<proteinExistence type="predicted"/>
<feature type="domain" description="Extradiol ring-cleavage dioxygenase class III enzyme subunit B" evidence="1">
    <location>
        <begin position="6"/>
        <end position="186"/>
    </location>
</feature>
<protein>
    <recommendedName>
        <fullName evidence="1">Extradiol ring-cleavage dioxygenase class III enzyme subunit B domain-containing protein</fullName>
    </recommendedName>
</protein>
<dbReference type="GO" id="GO:0016702">
    <property type="term" value="F:oxidoreductase activity, acting on single donors with incorporation of molecular oxygen, incorporation of two atoms of oxygen"/>
    <property type="evidence" value="ECO:0007669"/>
    <property type="project" value="UniProtKB-ARBA"/>
</dbReference>
<evidence type="ECO:0000313" key="2">
    <source>
        <dbReference type="EMBL" id="SVB15704.1"/>
    </source>
</evidence>
<dbReference type="Gene3D" id="3.40.830.10">
    <property type="entry name" value="LigB-like"/>
    <property type="match status" value="1"/>
</dbReference>
<feature type="non-terminal residue" evidence="2">
    <location>
        <position position="233"/>
    </location>
</feature>
<name>A0A382BPV3_9ZZZZ</name>
<dbReference type="Pfam" id="PF02900">
    <property type="entry name" value="LigB"/>
    <property type="match status" value="1"/>
</dbReference>
<dbReference type="EMBL" id="UINC01030770">
    <property type="protein sequence ID" value="SVB15704.1"/>
    <property type="molecule type" value="Genomic_DNA"/>
</dbReference>